<gene>
    <name evidence="4" type="ORF">Baya_0677</name>
</gene>
<organism evidence="4 5">
    <name type="scientific">Bagarius yarrelli</name>
    <name type="common">Goonch</name>
    <name type="synonym">Bagrus yarrelli</name>
    <dbReference type="NCBI Taxonomy" id="175774"/>
    <lineage>
        <taxon>Eukaryota</taxon>
        <taxon>Metazoa</taxon>
        <taxon>Chordata</taxon>
        <taxon>Craniata</taxon>
        <taxon>Vertebrata</taxon>
        <taxon>Euteleostomi</taxon>
        <taxon>Actinopterygii</taxon>
        <taxon>Neopterygii</taxon>
        <taxon>Teleostei</taxon>
        <taxon>Ostariophysi</taxon>
        <taxon>Siluriformes</taxon>
        <taxon>Sisoridae</taxon>
        <taxon>Sisorinae</taxon>
        <taxon>Bagarius</taxon>
    </lineage>
</organism>
<feature type="transmembrane region" description="Helical" evidence="3">
    <location>
        <begin position="374"/>
        <end position="392"/>
    </location>
</feature>
<feature type="transmembrane region" description="Helical" evidence="3">
    <location>
        <begin position="281"/>
        <end position="299"/>
    </location>
</feature>
<dbReference type="Pfam" id="PF07690">
    <property type="entry name" value="MFS_1"/>
    <property type="match status" value="1"/>
</dbReference>
<comment type="subcellular location">
    <subcellularLocation>
        <location evidence="1">Membrane</location>
        <topology evidence="1">Multi-pass membrane protein</topology>
    </subcellularLocation>
</comment>
<sequence length="446" mass="48689">MAWWSFRSEGCLGPNVYSEVPDGGWGWLVAGAFFIVEVFTYGVIKSFGVFLNDLMHEFDETNSRVSWIISICVFVMTFTGLGYCLTFLPTVTILSQYFHRRRPLVTAMASTGESVAIFAFAPVLTALKTHIGWRYTLVVLGMLQGSILICGLLLRPIIIKPEIAESFSKTLRKQEIENSASDTKRNDSTSSRGSGVQSLMEVEQGLQPGGVGKHGDTVQNPHCERDTKRTCRNKLLDLSVLKEGSFLCYAAFGLFTSLGFFAPHLYVLELSASMGTKRDKAAYMLSIMAVAEIFGRLSIGWILSCGYIRKIFVLLGCVALLCLVFIFFTVVDGFWGLAICCVLFGLLFGNIASTHIPMLAEDDILGIDRMPSAVGVYVCIQSFAGLAGPPLGGFLVDITQNYRSAFYSCAAGTGIGALFLGLVRPVKTGFLCTKKKISTHQNSLAA</sequence>
<feature type="transmembrane region" description="Helical" evidence="3">
    <location>
        <begin position="104"/>
        <end position="127"/>
    </location>
</feature>
<reference evidence="4 5" key="1">
    <citation type="journal article" date="2019" name="Genome Biol. Evol.">
        <title>Whole-Genome Sequencing of the Giant Devil Catfish, Bagarius yarrelli.</title>
        <authorList>
            <person name="Jiang W."/>
            <person name="Lv Y."/>
            <person name="Cheng L."/>
            <person name="Yang K."/>
            <person name="Chao B."/>
            <person name="Wang X."/>
            <person name="Li Y."/>
            <person name="Pan X."/>
            <person name="You X."/>
            <person name="Zhang Y."/>
            <person name="Yang J."/>
            <person name="Li J."/>
            <person name="Zhang X."/>
            <person name="Liu S."/>
            <person name="Sun C."/>
            <person name="Yang J."/>
            <person name="Shi Q."/>
        </authorList>
    </citation>
    <scope>NUCLEOTIDE SEQUENCE [LARGE SCALE GENOMIC DNA]</scope>
    <source>
        <strain evidence="4">JWS20170419001</strain>
        <tissue evidence="4">Muscle</tissue>
    </source>
</reference>
<feature type="transmembrane region" description="Helical" evidence="3">
    <location>
        <begin position="246"/>
        <end position="266"/>
    </location>
</feature>
<dbReference type="GO" id="GO:0008028">
    <property type="term" value="F:monocarboxylic acid transmembrane transporter activity"/>
    <property type="evidence" value="ECO:0007669"/>
    <property type="project" value="TreeGrafter"/>
</dbReference>
<evidence type="ECO:0000256" key="3">
    <source>
        <dbReference type="SAM" id="Phobius"/>
    </source>
</evidence>
<accession>A0A556TIX8</accession>
<feature type="transmembrane region" description="Helical" evidence="3">
    <location>
        <begin position="64"/>
        <end position="92"/>
    </location>
</feature>
<feature type="transmembrane region" description="Helical" evidence="3">
    <location>
        <begin position="311"/>
        <end position="328"/>
    </location>
</feature>
<feature type="compositionally biased region" description="Polar residues" evidence="2">
    <location>
        <begin position="188"/>
        <end position="197"/>
    </location>
</feature>
<dbReference type="PANTHER" id="PTHR11360">
    <property type="entry name" value="MONOCARBOXYLATE TRANSPORTER"/>
    <property type="match status" value="1"/>
</dbReference>
<dbReference type="InterPro" id="IPR011701">
    <property type="entry name" value="MFS"/>
</dbReference>
<evidence type="ECO:0000256" key="1">
    <source>
        <dbReference type="ARBA" id="ARBA00004141"/>
    </source>
</evidence>
<feature type="transmembrane region" description="Helical" evidence="3">
    <location>
        <begin position="404"/>
        <end position="426"/>
    </location>
</feature>
<comment type="caution">
    <text evidence="4">The sequence shown here is derived from an EMBL/GenBank/DDBJ whole genome shotgun (WGS) entry which is preliminary data.</text>
</comment>
<feature type="region of interest" description="Disordered" evidence="2">
    <location>
        <begin position="178"/>
        <end position="197"/>
    </location>
</feature>
<keyword evidence="3" id="KW-0812">Transmembrane</keyword>
<dbReference type="AlphaFoldDB" id="A0A556TIX8"/>
<dbReference type="OrthoDB" id="8055603at2759"/>
<dbReference type="SUPFAM" id="SSF103473">
    <property type="entry name" value="MFS general substrate transporter"/>
    <property type="match status" value="1"/>
</dbReference>
<dbReference type="Gene3D" id="1.20.1250.20">
    <property type="entry name" value="MFS general substrate transporter like domains"/>
    <property type="match status" value="1"/>
</dbReference>
<feature type="transmembrane region" description="Helical" evidence="3">
    <location>
        <begin position="133"/>
        <end position="154"/>
    </location>
</feature>
<keyword evidence="3" id="KW-0472">Membrane</keyword>
<proteinExistence type="predicted"/>
<keyword evidence="5" id="KW-1185">Reference proteome</keyword>
<dbReference type="FunFam" id="1.20.1250.20:FF:000326">
    <property type="entry name" value="Solute carrier family 16 member 6"/>
    <property type="match status" value="1"/>
</dbReference>
<dbReference type="PANTHER" id="PTHR11360:SF20">
    <property type="entry name" value="MONOCARBOXYLATE TRANSPORTER 7"/>
    <property type="match status" value="1"/>
</dbReference>
<feature type="transmembrane region" description="Helical" evidence="3">
    <location>
        <begin position="25"/>
        <end position="44"/>
    </location>
</feature>
<dbReference type="InterPro" id="IPR050327">
    <property type="entry name" value="Proton-linked_MCT"/>
</dbReference>
<keyword evidence="3" id="KW-1133">Transmembrane helix</keyword>
<feature type="transmembrane region" description="Helical" evidence="3">
    <location>
        <begin position="334"/>
        <end position="353"/>
    </location>
</feature>
<name>A0A556TIX8_BAGYA</name>
<evidence type="ECO:0000313" key="5">
    <source>
        <dbReference type="Proteomes" id="UP000319801"/>
    </source>
</evidence>
<evidence type="ECO:0000256" key="2">
    <source>
        <dbReference type="SAM" id="MobiDB-lite"/>
    </source>
</evidence>
<protein>
    <submittedName>
        <fullName evidence="4">Monocarboxylate transporter 7</fullName>
    </submittedName>
</protein>
<dbReference type="InterPro" id="IPR036259">
    <property type="entry name" value="MFS_trans_sf"/>
</dbReference>
<dbReference type="EMBL" id="VCAZ01000002">
    <property type="protein sequence ID" value="TSK14694.1"/>
    <property type="molecule type" value="Genomic_DNA"/>
</dbReference>
<dbReference type="GO" id="GO:0016020">
    <property type="term" value="C:membrane"/>
    <property type="evidence" value="ECO:0007669"/>
    <property type="project" value="UniProtKB-SubCell"/>
</dbReference>
<evidence type="ECO:0000313" key="4">
    <source>
        <dbReference type="EMBL" id="TSK14694.1"/>
    </source>
</evidence>
<feature type="compositionally biased region" description="Basic and acidic residues" evidence="2">
    <location>
        <begin position="178"/>
        <end position="187"/>
    </location>
</feature>
<dbReference type="Proteomes" id="UP000319801">
    <property type="component" value="Unassembled WGS sequence"/>
</dbReference>